<dbReference type="AlphaFoldDB" id="U4LKC8"/>
<dbReference type="Proteomes" id="UP000018144">
    <property type="component" value="Unassembled WGS sequence"/>
</dbReference>
<dbReference type="EMBL" id="HF935722">
    <property type="protein sequence ID" value="CCX32032.1"/>
    <property type="molecule type" value="Genomic_DNA"/>
</dbReference>
<evidence type="ECO:0000313" key="1">
    <source>
        <dbReference type="EMBL" id="CCX32032.1"/>
    </source>
</evidence>
<name>U4LKC8_PYROM</name>
<reference evidence="1 2" key="1">
    <citation type="journal article" date="2013" name="PLoS Genet.">
        <title>The genome and development-dependent transcriptomes of Pyronema confluens: a window into fungal evolution.</title>
        <authorList>
            <person name="Traeger S."/>
            <person name="Altegoer F."/>
            <person name="Freitag M."/>
            <person name="Gabaldon T."/>
            <person name="Kempken F."/>
            <person name="Kumar A."/>
            <person name="Marcet-Houben M."/>
            <person name="Poggeler S."/>
            <person name="Stajich J.E."/>
            <person name="Nowrousian M."/>
        </authorList>
    </citation>
    <scope>NUCLEOTIDE SEQUENCE [LARGE SCALE GENOMIC DNA]</scope>
    <source>
        <strain evidence="2">CBS 100304</strain>
        <tissue evidence="1">Vegetative mycelium</tissue>
    </source>
</reference>
<accession>U4LKC8</accession>
<evidence type="ECO:0000313" key="2">
    <source>
        <dbReference type="Proteomes" id="UP000018144"/>
    </source>
</evidence>
<protein>
    <submittedName>
        <fullName evidence="1">Uncharacterized protein</fullName>
    </submittedName>
</protein>
<proteinExistence type="predicted"/>
<keyword evidence="2" id="KW-1185">Reference proteome</keyword>
<sequence length="258" mass="30262">MRISGLGGNRRRPIPLFIHLTIPQLQQQPSFKMESLELIDQGLARHLNHSHYETIGPVVEYFSHYNLTHLTILEGVDFGHGPGFAHGVDYLGDEIRQYPGLKSVTELTFKPARQTHEEDNAVSCGFCFMDFELLTYFPKLKRLNLNLEFYAFDRIANEYNYFWSFPVFETFSWEVLTHIDIGERTEVDAAVFCRLDYYFPQLEVAKFQNMILDFRSASTAKCFREVLHQDGQYRTHQAVRYLPVLRDLRISIKIHMVR</sequence>
<organism evidence="1 2">
    <name type="scientific">Pyronema omphalodes (strain CBS 100304)</name>
    <name type="common">Pyronema confluens</name>
    <dbReference type="NCBI Taxonomy" id="1076935"/>
    <lineage>
        <taxon>Eukaryota</taxon>
        <taxon>Fungi</taxon>
        <taxon>Dikarya</taxon>
        <taxon>Ascomycota</taxon>
        <taxon>Pezizomycotina</taxon>
        <taxon>Pezizomycetes</taxon>
        <taxon>Pezizales</taxon>
        <taxon>Pyronemataceae</taxon>
        <taxon>Pyronema</taxon>
    </lineage>
</organism>
<gene>
    <name evidence="1" type="ORF">PCON_12236</name>
</gene>